<accession>A0A914RW01</accession>
<protein>
    <submittedName>
        <fullName evidence="2">Uncharacterized protein</fullName>
    </submittedName>
</protein>
<evidence type="ECO:0000313" key="2">
    <source>
        <dbReference type="WBParaSite" id="PEQ_0001039701-mRNA-1"/>
    </source>
</evidence>
<keyword evidence="1" id="KW-1185">Reference proteome</keyword>
<name>A0A914RW01_PAREQ</name>
<sequence length="78" mass="8603">MLIGVIFTKCKPPMDNVGRRRISSAVLPDFPSASHGLDQSLFFTEVVMDVEKLLITQMPNVVKAFLPGGCYVGLVDYE</sequence>
<proteinExistence type="predicted"/>
<reference evidence="2" key="1">
    <citation type="submission" date="2022-11" db="UniProtKB">
        <authorList>
            <consortium name="WormBaseParasite"/>
        </authorList>
    </citation>
    <scope>IDENTIFICATION</scope>
</reference>
<dbReference type="WBParaSite" id="PEQ_0001039701-mRNA-1">
    <property type="protein sequence ID" value="PEQ_0001039701-mRNA-1"/>
    <property type="gene ID" value="PEQ_0001039701"/>
</dbReference>
<dbReference type="Proteomes" id="UP000887564">
    <property type="component" value="Unplaced"/>
</dbReference>
<organism evidence="1 2">
    <name type="scientific">Parascaris equorum</name>
    <name type="common">Equine roundworm</name>
    <dbReference type="NCBI Taxonomy" id="6256"/>
    <lineage>
        <taxon>Eukaryota</taxon>
        <taxon>Metazoa</taxon>
        <taxon>Ecdysozoa</taxon>
        <taxon>Nematoda</taxon>
        <taxon>Chromadorea</taxon>
        <taxon>Rhabditida</taxon>
        <taxon>Spirurina</taxon>
        <taxon>Ascaridomorpha</taxon>
        <taxon>Ascaridoidea</taxon>
        <taxon>Ascarididae</taxon>
        <taxon>Parascaris</taxon>
    </lineage>
</organism>
<evidence type="ECO:0000313" key="1">
    <source>
        <dbReference type="Proteomes" id="UP000887564"/>
    </source>
</evidence>
<dbReference type="AlphaFoldDB" id="A0A914RW01"/>